<dbReference type="AlphaFoldDB" id="A0AAW0LJB9"/>
<comment type="caution">
    <text evidence="1">The sequence shown here is derived from an EMBL/GenBank/DDBJ whole genome shotgun (WGS) entry which is preliminary data.</text>
</comment>
<evidence type="ECO:0000313" key="1">
    <source>
        <dbReference type="EMBL" id="KAK7851048.1"/>
    </source>
</evidence>
<dbReference type="Gramene" id="rna-CFP56_50560">
    <property type="protein sequence ID" value="cds-POE61668.1"/>
    <property type="gene ID" value="gene-CFP56_50560"/>
</dbReference>
<sequence>MSMVRQKIISVAGQEAQRIGRSRENGGPPLLCTAQTTVNVGPSTENRMESNTRKESANIEDFSKSGDKANIMKILTDNEKFQAHIKDIDIALNNGPDISELTNNFDDDIDCWTAEPTDKVLTDMNISGLVVEEMLDQGPTTKACMDSGPIINNPTSKT</sequence>
<protein>
    <submittedName>
        <fullName evidence="1">Uncharacterized protein</fullName>
    </submittedName>
</protein>
<evidence type="ECO:0000313" key="2">
    <source>
        <dbReference type="Proteomes" id="UP000237347"/>
    </source>
</evidence>
<name>A0AAW0LJB9_QUESU</name>
<proteinExistence type="predicted"/>
<gene>
    <name evidence="1" type="ORF">CFP56_043111</name>
</gene>
<accession>A0AAW0LJB9</accession>
<reference evidence="1 2" key="1">
    <citation type="journal article" date="2018" name="Sci. Data">
        <title>The draft genome sequence of cork oak.</title>
        <authorList>
            <person name="Ramos A.M."/>
            <person name="Usie A."/>
            <person name="Barbosa P."/>
            <person name="Barros P.M."/>
            <person name="Capote T."/>
            <person name="Chaves I."/>
            <person name="Simoes F."/>
            <person name="Abreu I."/>
            <person name="Carrasquinho I."/>
            <person name="Faro C."/>
            <person name="Guimaraes J.B."/>
            <person name="Mendonca D."/>
            <person name="Nobrega F."/>
            <person name="Rodrigues L."/>
            <person name="Saibo N.J.M."/>
            <person name="Varela M.C."/>
            <person name="Egas C."/>
            <person name="Matos J."/>
            <person name="Miguel C.M."/>
            <person name="Oliveira M.M."/>
            <person name="Ricardo C.P."/>
            <person name="Goncalves S."/>
        </authorList>
    </citation>
    <scope>NUCLEOTIDE SEQUENCE [LARGE SCALE GENOMIC DNA]</scope>
    <source>
        <strain evidence="2">cv. HL8</strain>
    </source>
</reference>
<organism evidence="1 2">
    <name type="scientific">Quercus suber</name>
    <name type="common">Cork oak</name>
    <dbReference type="NCBI Taxonomy" id="58331"/>
    <lineage>
        <taxon>Eukaryota</taxon>
        <taxon>Viridiplantae</taxon>
        <taxon>Streptophyta</taxon>
        <taxon>Embryophyta</taxon>
        <taxon>Tracheophyta</taxon>
        <taxon>Spermatophyta</taxon>
        <taxon>Magnoliopsida</taxon>
        <taxon>eudicotyledons</taxon>
        <taxon>Gunneridae</taxon>
        <taxon>Pentapetalae</taxon>
        <taxon>rosids</taxon>
        <taxon>fabids</taxon>
        <taxon>Fagales</taxon>
        <taxon>Fagaceae</taxon>
        <taxon>Quercus</taxon>
    </lineage>
</organism>
<dbReference type="Proteomes" id="UP000237347">
    <property type="component" value="Unassembled WGS sequence"/>
</dbReference>
<dbReference type="EMBL" id="PKMF04000092">
    <property type="protein sequence ID" value="KAK7851048.1"/>
    <property type="molecule type" value="Genomic_DNA"/>
</dbReference>
<keyword evidence="2" id="KW-1185">Reference proteome</keyword>